<organism evidence="2">
    <name type="scientific">Anopheles braziliensis</name>
    <dbReference type="NCBI Taxonomy" id="58242"/>
    <lineage>
        <taxon>Eukaryota</taxon>
        <taxon>Metazoa</taxon>
        <taxon>Ecdysozoa</taxon>
        <taxon>Arthropoda</taxon>
        <taxon>Hexapoda</taxon>
        <taxon>Insecta</taxon>
        <taxon>Pterygota</taxon>
        <taxon>Neoptera</taxon>
        <taxon>Endopterygota</taxon>
        <taxon>Diptera</taxon>
        <taxon>Nematocera</taxon>
        <taxon>Culicoidea</taxon>
        <taxon>Culicidae</taxon>
        <taxon>Anophelinae</taxon>
        <taxon>Anopheles</taxon>
    </lineage>
</organism>
<feature type="chain" id="PRO_5014766315" evidence="1">
    <location>
        <begin position="30"/>
        <end position="70"/>
    </location>
</feature>
<name>A0A2M3ZP60_9DIPT</name>
<evidence type="ECO:0000313" key="2">
    <source>
        <dbReference type="EMBL" id="MBW30285.1"/>
    </source>
</evidence>
<sequence length="70" mass="7306">MLFFFSFSWRCSALMAAFFLLSYTGYSSSCSSSLLGPSMSTMGGCCTGCAVHVVTGTTLVSSRSSPPPVV</sequence>
<proteinExistence type="predicted"/>
<keyword evidence="1" id="KW-0732">Signal</keyword>
<dbReference type="EMBL" id="GGFM01009534">
    <property type="protein sequence ID" value="MBW30285.1"/>
    <property type="molecule type" value="Transcribed_RNA"/>
</dbReference>
<accession>A0A2M3ZP60</accession>
<protein>
    <submittedName>
        <fullName evidence="2">Putative secreted peptide</fullName>
    </submittedName>
</protein>
<evidence type="ECO:0000256" key="1">
    <source>
        <dbReference type="SAM" id="SignalP"/>
    </source>
</evidence>
<reference evidence="2" key="1">
    <citation type="submission" date="2018-01" db="EMBL/GenBank/DDBJ databases">
        <title>An insight into the sialome of Amazonian anophelines.</title>
        <authorList>
            <person name="Ribeiro J.M."/>
            <person name="Scarpassa V."/>
            <person name="Calvo E."/>
        </authorList>
    </citation>
    <scope>NUCLEOTIDE SEQUENCE</scope>
    <source>
        <tissue evidence="2">Salivary glands</tissue>
    </source>
</reference>
<dbReference type="AlphaFoldDB" id="A0A2M3ZP60"/>
<feature type="signal peptide" evidence="1">
    <location>
        <begin position="1"/>
        <end position="29"/>
    </location>
</feature>